<dbReference type="PANTHER" id="PTHR30514">
    <property type="entry name" value="GLUCOKINASE"/>
    <property type="match status" value="1"/>
</dbReference>
<name>A0A9D2RMT2_9FIRM</name>
<reference evidence="6" key="1">
    <citation type="journal article" date="2021" name="PeerJ">
        <title>Extensive microbial diversity within the chicken gut microbiome revealed by metagenomics and culture.</title>
        <authorList>
            <person name="Gilroy R."/>
            <person name="Ravi A."/>
            <person name="Getino M."/>
            <person name="Pursley I."/>
            <person name="Horton D.L."/>
            <person name="Alikhan N.F."/>
            <person name="Baker D."/>
            <person name="Gharbi K."/>
            <person name="Hall N."/>
            <person name="Watson M."/>
            <person name="Adriaenssens E.M."/>
            <person name="Foster-Nyarko E."/>
            <person name="Jarju S."/>
            <person name="Secka A."/>
            <person name="Antonio M."/>
            <person name="Oren A."/>
            <person name="Chaudhuri R.R."/>
            <person name="La Ragione R."/>
            <person name="Hildebrand F."/>
            <person name="Pallen M.J."/>
        </authorList>
    </citation>
    <scope>NUCLEOTIDE SEQUENCE</scope>
    <source>
        <strain evidence="6">CHK188-4685</strain>
    </source>
</reference>
<evidence type="ECO:0000256" key="3">
    <source>
        <dbReference type="ARBA" id="ARBA00023163"/>
    </source>
</evidence>
<dbReference type="EMBL" id="DWYS01000160">
    <property type="protein sequence ID" value="HJB08811.1"/>
    <property type="molecule type" value="Genomic_DNA"/>
</dbReference>
<dbReference type="GO" id="GO:0003677">
    <property type="term" value="F:DNA binding"/>
    <property type="evidence" value="ECO:0007669"/>
    <property type="project" value="UniProtKB-KW"/>
</dbReference>
<dbReference type="InterPro" id="IPR036388">
    <property type="entry name" value="WH-like_DNA-bd_sf"/>
</dbReference>
<reference evidence="6" key="2">
    <citation type="submission" date="2021-04" db="EMBL/GenBank/DDBJ databases">
        <authorList>
            <person name="Gilroy R."/>
        </authorList>
    </citation>
    <scope>NUCLEOTIDE SEQUENCE</scope>
    <source>
        <strain evidence="6">CHK188-4685</strain>
    </source>
</reference>
<dbReference type="PROSITE" id="PS51464">
    <property type="entry name" value="SIS"/>
    <property type="match status" value="1"/>
</dbReference>
<keyword evidence="2" id="KW-0238">DNA-binding</keyword>
<protein>
    <submittedName>
        <fullName evidence="6">MurR/RpiR family transcriptional regulator</fullName>
    </submittedName>
</protein>
<dbReference type="GO" id="GO:0097367">
    <property type="term" value="F:carbohydrate derivative binding"/>
    <property type="evidence" value="ECO:0007669"/>
    <property type="project" value="InterPro"/>
</dbReference>
<evidence type="ECO:0000313" key="6">
    <source>
        <dbReference type="EMBL" id="HJB08811.1"/>
    </source>
</evidence>
<keyword evidence="3" id="KW-0804">Transcription</keyword>
<dbReference type="CDD" id="cd05013">
    <property type="entry name" value="SIS_RpiR"/>
    <property type="match status" value="1"/>
</dbReference>
<evidence type="ECO:0000313" key="7">
    <source>
        <dbReference type="Proteomes" id="UP000886804"/>
    </source>
</evidence>
<sequence length="259" mass="29568">MKLEALISKHYDSLNPNDLIIWRYIYKHKEKCANMSIEALAEACSVSRSTVMRFAQKLGLAGYSELKVHLRWELEEIRDTPEHFADMVCDMNIRAIQHFREQKYDKVCGLLTESKRIFTYGTGMAQKAVCSEFRRMMLSLNILVQDIPGEGELRKTAKLLTEDDVILIVSKSGESSVLADVMTWLDGRGIPSISLTRYGNNTLAKMSTINLFVDIEEIALLENTNFESMTRMFIIMEILFTKLVEYRTGRLKGESSVSG</sequence>
<evidence type="ECO:0000259" key="5">
    <source>
        <dbReference type="PROSITE" id="PS51464"/>
    </source>
</evidence>
<dbReference type="Pfam" id="PF01418">
    <property type="entry name" value="HTH_6"/>
    <property type="match status" value="1"/>
</dbReference>
<gene>
    <name evidence="6" type="ORF">H9716_13280</name>
</gene>
<dbReference type="Pfam" id="PF01380">
    <property type="entry name" value="SIS"/>
    <property type="match status" value="1"/>
</dbReference>
<organism evidence="6 7">
    <name type="scientific">Candidatus Enterocloster faecavium</name>
    <dbReference type="NCBI Taxonomy" id="2838560"/>
    <lineage>
        <taxon>Bacteria</taxon>
        <taxon>Bacillati</taxon>
        <taxon>Bacillota</taxon>
        <taxon>Clostridia</taxon>
        <taxon>Lachnospirales</taxon>
        <taxon>Lachnospiraceae</taxon>
        <taxon>Enterocloster</taxon>
    </lineage>
</organism>
<comment type="caution">
    <text evidence="6">The sequence shown here is derived from an EMBL/GenBank/DDBJ whole genome shotgun (WGS) entry which is preliminary data.</text>
</comment>
<evidence type="ECO:0000256" key="2">
    <source>
        <dbReference type="ARBA" id="ARBA00023125"/>
    </source>
</evidence>
<dbReference type="InterPro" id="IPR035472">
    <property type="entry name" value="RpiR-like_SIS"/>
</dbReference>
<dbReference type="InterPro" id="IPR000281">
    <property type="entry name" value="HTH_RpiR"/>
</dbReference>
<proteinExistence type="predicted"/>
<feature type="domain" description="SIS" evidence="5">
    <location>
        <begin position="107"/>
        <end position="249"/>
    </location>
</feature>
<dbReference type="InterPro" id="IPR046348">
    <property type="entry name" value="SIS_dom_sf"/>
</dbReference>
<evidence type="ECO:0000259" key="4">
    <source>
        <dbReference type="PROSITE" id="PS51071"/>
    </source>
</evidence>
<dbReference type="SUPFAM" id="SSF46689">
    <property type="entry name" value="Homeodomain-like"/>
    <property type="match status" value="1"/>
</dbReference>
<feature type="domain" description="HTH rpiR-type" evidence="4">
    <location>
        <begin position="1"/>
        <end position="77"/>
    </location>
</feature>
<dbReference type="InterPro" id="IPR009057">
    <property type="entry name" value="Homeodomain-like_sf"/>
</dbReference>
<keyword evidence="1" id="KW-0805">Transcription regulation</keyword>
<dbReference type="GO" id="GO:1901135">
    <property type="term" value="P:carbohydrate derivative metabolic process"/>
    <property type="evidence" value="ECO:0007669"/>
    <property type="project" value="InterPro"/>
</dbReference>
<evidence type="ECO:0000256" key="1">
    <source>
        <dbReference type="ARBA" id="ARBA00023015"/>
    </source>
</evidence>
<dbReference type="PANTHER" id="PTHR30514:SF1">
    <property type="entry name" value="HTH-TYPE TRANSCRIPTIONAL REGULATOR HEXR-RELATED"/>
    <property type="match status" value="1"/>
</dbReference>
<dbReference type="SUPFAM" id="SSF53697">
    <property type="entry name" value="SIS domain"/>
    <property type="match status" value="1"/>
</dbReference>
<dbReference type="Proteomes" id="UP000886804">
    <property type="component" value="Unassembled WGS sequence"/>
</dbReference>
<accession>A0A9D2RMT2</accession>
<dbReference type="GO" id="GO:0003700">
    <property type="term" value="F:DNA-binding transcription factor activity"/>
    <property type="evidence" value="ECO:0007669"/>
    <property type="project" value="InterPro"/>
</dbReference>
<dbReference type="PROSITE" id="PS51071">
    <property type="entry name" value="HTH_RPIR"/>
    <property type="match status" value="1"/>
</dbReference>
<dbReference type="InterPro" id="IPR047640">
    <property type="entry name" value="RpiR-like"/>
</dbReference>
<dbReference type="Gene3D" id="1.10.10.10">
    <property type="entry name" value="Winged helix-like DNA-binding domain superfamily/Winged helix DNA-binding domain"/>
    <property type="match status" value="1"/>
</dbReference>
<dbReference type="Gene3D" id="3.40.50.10490">
    <property type="entry name" value="Glucose-6-phosphate isomerase like protein, domain 1"/>
    <property type="match status" value="1"/>
</dbReference>
<dbReference type="InterPro" id="IPR001347">
    <property type="entry name" value="SIS_dom"/>
</dbReference>
<dbReference type="AlphaFoldDB" id="A0A9D2RMT2"/>